<name>A0A834SVP6_9FABA</name>
<feature type="compositionally biased region" description="Basic and acidic residues" evidence="1">
    <location>
        <begin position="1"/>
        <end position="11"/>
    </location>
</feature>
<sequence length="26" mass="2947">MTVEARIDGGKRKGSRSRRRGEFAEP</sequence>
<evidence type="ECO:0000313" key="2">
    <source>
        <dbReference type="EMBL" id="KAF7810879.1"/>
    </source>
</evidence>
<organism evidence="2 3">
    <name type="scientific">Senna tora</name>
    <dbReference type="NCBI Taxonomy" id="362788"/>
    <lineage>
        <taxon>Eukaryota</taxon>
        <taxon>Viridiplantae</taxon>
        <taxon>Streptophyta</taxon>
        <taxon>Embryophyta</taxon>
        <taxon>Tracheophyta</taxon>
        <taxon>Spermatophyta</taxon>
        <taxon>Magnoliopsida</taxon>
        <taxon>eudicotyledons</taxon>
        <taxon>Gunneridae</taxon>
        <taxon>Pentapetalae</taxon>
        <taxon>rosids</taxon>
        <taxon>fabids</taxon>
        <taxon>Fabales</taxon>
        <taxon>Fabaceae</taxon>
        <taxon>Caesalpinioideae</taxon>
        <taxon>Cassia clade</taxon>
        <taxon>Senna</taxon>
    </lineage>
</organism>
<feature type="region of interest" description="Disordered" evidence="1">
    <location>
        <begin position="1"/>
        <end position="26"/>
    </location>
</feature>
<keyword evidence="3" id="KW-1185">Reference proteome</keyword>
<dbReference type="AlphaFoldDB" id="A0A834SVP6"/>
<evidence type="ECO:0000313" key="3">
    <source>
        <dbReference type="Proteomes" id="UP000634136"/>
    </source>
</evidence>
<reference evidence="2" key="1">
    <citation type="submission" date="2020-09" db="EMBL/GenBank/DDBJ databases">
        <title>Genome-Enabled Discovery of Anthraquinone Biosynthesis in Senna tora.</title>
        <authorList>
            <person name="Kang S.-H."/>
            <person name="Pandey R.P."/>
            <person name="Lee C.-M."/>
            <person name="Sim J.-S."/>
            <person name="Jeong J.-T."/>
            <person name="Choi B.-S."/>
            <person name="Jung M."/>
            <person name="Ginzburg D."/>
            <person name="Zhao K."/>
            <person name="Won S.Y."/>
            <person name="Oh T.-J."/>
            <person name="Yu Y."/>
            <person name="Kim N.-H."/>
            <person name="Lee O.R."/>
            <person name="Lee T.-H."/>
            <person name="Bashyal P."/>
            <person name="Kim T.-S."/>
            <person name="Lee W.-H."/>
            <person name="Kawkins C."/>
            <person name="Kim C.-K."/>
            <person name="Kim J.S."/>
            <person name="Ahn B.O."/>
            <person name="Rhee S.Y."/>
            <person name="Sohng J.K."/>
        </authorList>
    </citation>
    <scope>NUCLEOTIDE SEQUENCE</scope>
    <source>
        <tissue evidence="2">Leaf</tissue>
    </source>
</reference>
<protein>
    <submittedName>
        <fullName evidence="2">Uncharacterized protein</fullName>
    </submittedName>
</protein>
<dbReference type="Proteomes" id="UP000634136">
    <property type="component" value="Unassembled WGS sequence"/>
</dbReference>
<dbReference type="EMBL" id="JAAIUW010000010">
    <property type="protein sequence ID" value="KAF7810879.1"/>
    <property type="molecule type" value="Genomic_DNA"/>
</dbReference>
<comment type="caution">
    <text evidence="2">The sequence shown here is derived from an EMBL/GenBank/DDBJ whole genome shotgun (WGS) entry which is preliminary data.</text>
</comment>
<proteinExistence type="predicted"/>
<evidence type="ECO:0000256" key="1">
    <source>
        <dbReference type="SAM" id="MobiDB-lite"/>
    </source>
</evidence>
<accession>A0A834SVP6</accession>
<gene>
    <name evidence="2" type="ORF">G2W53_031855</name>
</gene>